<reference evidence="2 3" key="1">
    <citation type="submission" date="2020-02" db="EMBL/GenBank/DDBJ databases">
        <title>Draft genome sequence of Haematococcus lacustris strain NIES-144.</title>
        <authorList>
            <person name="Morimoto D."/>
            <person name="Nakagawa S."/>
            <person name="Yoshida T."/>
            <person name="Sawayama S."/>
        </authorList>
    </citation>
    <scope>NUCLEOTIDE SEQUENCE [LARGE SCALE GENOMIC DNA]</scope>
    <source>
        <strain evidence="2 3">NIES-144</strain>
    </source>
</reference>
<comment type="caution">
    <text evidence="2">The sequence shown here is derived from an EMBL/GenBank/DDBJ whole genome shotgun (WGS) entry which is preliminary data.</text>
</comment>
<feature type="non-terminal residue" evidence="2">
    <location>
        <position position="1"/>
    </location>
</feature>
<feature type="region of interest" description="Disordered" evidence="1">
    <location>
        <begin position="1"/>
        <end position="25"/>
    </location>
</feature>
<sequence length="62" mass="6505">MEDSTSTVKAILLTSGPPNSDEFPSTPQHTLMANPSFSCGSAEQVPKHHISFLPTVPASSPP</sequence>
<dbReference type="Proteomes" id="UP000485058">
    <property type="component" value="Unassembled WGS sequence"/>
</dbReference>
<evidence type="ECO:0000313" key="2">
    <source>
        <dbReference type="EMBL" id="GFH08674.1"/>
    </source>
</evidence>
<evidence type="ECO:0000256" key="1">
    <source>
        <dbReference type="SAM" id="MobiDB-lite"/>
    </source>
</evidence>
<keyword evidence="3" id="KW-1185">Reference proteome</keyword>
<evidence type="ECO:0000313" key="3">
    <source>
        <dbReference type="Proteomes" id="UP000485058"/>
    </source>
</evidence>
<proteinExistence type="predicted"/>
<name>A0A699YPM4_HAELA</name>
<accession>A0A699YPM4</accession>
<dbReference type="EMBL" id="BLLF01000176">
    <property type="protein sequence ID" value="GFH08674.1"/>
    <property type="molecule type" value="Genomic_DNA"/>
</dbReference>
<gene>
    <name evidence="2" type="ORF">HaLaN_03673</name>
</gene>
<protein>
    <submittedName>
        <fullName evidence="2">Uncharacterized protein</fullName>
    </submittedName>
</protein>
<feature type="compositionally biased region" description="Polar residues" evidence="1">
    <location>
        <begin position="16"/>
        <end position="25"/>
    </location>
</feature>
<dbReference type="AlphaFoldDB" id="A0A699YPM4"/>
<organism evidence="2 3">
    <name type="scientific">Haematococcus lacustris</name>
    <name type="common">Green alga</name>
    <name type="synonym">Haematococcus pluvialis</name>
    <dbReference type="NCBI Taxonomy" id="44745"/>
    <lineage>
        <taxon>Eukaryota</taxon>
        <taxon>Viridiplantae</taxon>
        <taxon>Chlorophyta</taxon>
        <taxon>core chlorophytes</taxon>
        <taxon>Chlorophyceae</taxon>
        <taxon>CS clade</taxon>
        <taxon>Chlamydomonadales</taxon>
        <taxon>Haematococcaceae</taxon>
        <taxon>Haematococcus</taxon>
    </lineage>
</organism>